<feature type="site" description="Transition state stabilizer" evidence="8">
    <location>
        <position position="148"/>
    </location>
</feature>
<name>A0A937VZK1_UNCTE</name>
<dbReference type="InterPro" id="IPR036691">
    <property type="entry name" value="Endo/exonu/phosph_ase_sf"/>
</dbReference>
<feature type="active site" description="Proton donor/acceptor" evidence="6">
    <location>
        <position position="146"/>
    </location>
</feature>
<comment type="caution">
    <text evidence="10">The sequence shown here is derived from an EMBL/GenBank/DDBJ whole genome shotgun (WGS) entry which is preliminary data.</text>
</comment>
<keyword evidence="7" id="KW-0464">Manganese</keyword>
<feature type="binding site" evidence="7">
    <location>
        <position position="36"/>
    </location>
    <ligand>
        <name>Mg(2+)</name>
        <dbReference type="ChEBI" id="CHEBI:18420"/>
        <label>1</label>
    </ligand>
</feature>
<evidence type="ECO:0000256" key="2">
    <source>
        <dbReference type="ARBA" id="ARBA00007092"/>
    </source>
</evidence>
<organism evidence="10 11">
    <name type="scientific">Tectimicrobiota bacterium</name>
    <dbReference type="NCBI Taxonomy" id="2528274"/>
    <lineage>
        <taxon>Bacteria</taxon>
        <taxon>Pseudomonadati</taxon>
        <taxon>Nitrospinota/Tectimicrobiota group</taxon>
        <taxon>Candidatus Tectimicrobiota</taxon>
    </lineage>
</organism>
<keyword evidence="4 10" id="KW-0378">Hydrolase</keyword>
<protein>
    <submittedName>
        <fullName evidence="10">Exodeoxyribonuclease III</fullName>
        <ecNumber evidence="10">3.1.11.2</ecNumber>
    </submittedName>
</protein>
<sequence>MRIFSWNVNGIRAVLRKQLLEPCLTTHDPDVVCFQETKAQPGQVAFELPAYPHQYWYGAEKRGYAGTAVFTKTAPLAVRYGLGVARHDHEGRVLAVELATCFVVSVYVPNAKRDLSRLADRQDWDECLLAYLQELEQHKPVVCCGDFNVAHTPIDLTNPKANVKNHGFTPEERAGFQRFMDAGFVDTFRSLHPDAPGHYTWWRQFGGARERNIGWRIDYMLISAALAPRLHAATILTDVYGSDHCPVAIELRA</sequence>
<comment type="similarity">
    <text evidence="2">Belongs to the DNA repair enzymes AP/ExoA family.</text>
</comment>
<dbReference type="NCBIfam" id="TIGR00195">
    <property type="entry name" value="exoDNase_III"/>
    <property type="match status" value="1"/>
</dbReference>
<dbReference type="Proteomes" id="UP000712673">
    <property type="component" value="Unassembled WGS sequence"/>
</dbReference>
<feature type="binding site" evidence="7">
    <location>
        <position position="7"/>
    </location>
    <ligand>
        <name>Mg(2+)</name>
        <dbReference type="ChEBI" id="CHEBI:18420"/>
        <label>1</label>
    </ligand>
</feature>
<keyword evidence="5 7" id="KW-0460">Magnesium</keyword>
<dbReference type="SUPFAM" id="SSF56219">
    <property type="entry name" value="DNase I-like"/>
    <property type="match status" value="1"/>
</dbReference>
<dbReference type="GO" id="GO:0008081">
    <property type="term" value="F:phosphoric diester hydrolase activity"/>
    <property type="evidence" value="ECO:0007669"/>
    <property type="project" value="TreeGrafter"/>
</dbReference>
<feature type="active site" description="Proton acceptor" evidence="6">
    <location>
        <position position="244"/>
    </location>
</feature>
<evidence type="ECO:0000259" key="9">
    <source>
        <dbReference type="Pfam" id="PF03372"/>
    </source>
</evidence>
<accession>A0A937VZK1</accession>
<dbReference type="InterPro" id="IPR005135">
    <property type="entry name" value="Endo/exonuclease/phosphatase"/>
</dbReference>
<evidence type="ECO:0000256" key="3">
    <source>
        <dbReference type="ARBA" id="ARBA00022723"/>
    </source>
</evidence>
<dbReference type="InterPro" id="IPR020848">
    <property type="entry name" value="AP_endonuclease_F1_CS"/>
</dbReference>
<proteinExistence type="inferred from homology"/>
<comment type="cofactor">
    <cofactor evidence="7">
        <name>Mg(2+)</name>
        <dbReference type="ChEBI" id="CHEBI:18420"/>
    </cofactor>
    <cofactor evidence="7">
        <name>Mn(2+)</name>
        <dbReference type="ChEBI" id="CHEBI:29035"/>
    </cofactor>
    <text evidence="7">Probably binds two magnesium or manganese ions per subunit.</text>
</comment>
<dbReference type="EC" id="3.1.11.2" evidence="10"/>
<dbReference type="GO" id="GO:0003906">
    <property type="term" value="F:DNA-(apurinic or apyrimidinic site) endonuclease activity"/>
    <property type="evidence" value="ECO:0007669"/>
    <property type="project" value="TreeGrafter"/>
</dbReference>
<feature type="binding site" evidence="7">
    <location>
        <position position="146"/>
    </location>
    <ligand>
        <name>Mg(2+)</name>
        <dbReference type="ChEBI" id="CHEBI:18420"/>
        <label>1</label>
    </ligand>
</feature>
<feature type="domain" description="Endonuclease/exonuclease/phosphatase" evidence="9">
    <location>
        <begin position="5"/>
        <end position="244"/>
    </location>
</feature>
<evidence type="ECO:0000313" key="10">
    <source>
        <dbReference type="EMBL" id="MBM3223478.1"/>
    </source>
</evidence>
<reference evidence="10" key="1">
    <citation type="submission" date="2019-03" db="EMBL/GenBank/DDBJ databases">
        <title>Lake Tanganyika Metagenome-Assembled Genomes (MAGs).</title>
        <authorList>
            <person name="Tran P."/>
        </authorList>
    </citation>
    <scope>NUCLEOTIDE SEQUENCE</scope>
    <source>
        <strain evidence="10">K_DeepCast_65m_m2_066</strain>
    </source>
</reference>
<evidence type="ECO:0000256" key="5">
    <source>
        <dbReference type="ARBA" id="ARBA00022842"/>
    </source>
</evidence>
<gene>
    <name evidence="10" type="primary">xth</name>
    <name evidence="10" type="ORF">FJZ47_06735</name>
</gene>
<feature type="binding site" evidence="7">
    <location>
        <position position="244"/>
    </location>
    <ligand>
        <name>Mg(2+)</name>
        <dbReference type="ChEBI" id="CHEBI:18420"/>
        <label>1</label>
    </ligand>
</feature>
<dbReference type="GO" id="GO:0008311">
    <property type="term" value="F:double-stranded DNA 3'-5' DNA exonuclease activity"/>
    <property type="evidence" value="ECO:0007669"/>
    <property type="project" value="UniProtKB-EC"/>
</dbReference>
<dbReference type="EMBL" id="VGLS01000149">
    <property type="protein sequence ID" value="MBM3223478.1"/>
    <property type="molecule type" value="Genomic_DNA"/>
</dbReference>
<dbReference type="Pfam" id="PF03372">
    <property type="entry name" value="Exo_endo_phos"/>
    <property type="match status" value="1"/>
</dbReference>
<dbReference type="Gene3D" id="3.60.10.10">
    <property type="entry name" value="Endonuclease/exonuclease/phosphatase"/>
    <property type="match status" value="1"/>
</dbReference>
<dbReference type="GO" id="GO:0046872">
    <property type="term" value="F:metal ion binding"/>
    <property type="evidence" value="ECO:0007669"/>
    <property type="project" value="UniProtKB-KW"/>
</dbReference>
<dbReference type="NCBIfam" id="TIGR00633">
    <property type="entry name" value="xth"/>
    <property type="match status" value="1"/>
</dbReference>
<evidence type="ECO:0000256" key="6">
    <source>
        <dbReference type="PIRSR" id="PIRSR604808-1"/>
    </source>
</evidence>
<dbReference type="GO" id="GO:0003677">
    <property type="term" value="F:DNA binding"/>
    <property type="evidence" value="ECO:0007669"/>
    <property type="project" value="InterPro"/>
</dbReference>
<comment type="cofactor">
    <cofactor evidence="1">
        <name>Mn(2+)</name>
        <dbReference type="ChEBI" id="CHEBI:29035"/>
    </cofactor>
</comment>
<evidence type="ECO:0000256" key="1">
    <source>
        <dbReference type="ARBA" id="ARBA00001936"/>
    </source>
</evidence>
<dbReference type="PANTHER" id="PTHR22748:SF6">
    <property type="entry name" value="DNA-(APURINIC OR APYRIMIDINIC SITE) ENDONUCLEASE"/>
    <property type="match status" value="1"/>
</dbReference>
<feature type="binding site" evidence="7">
    <location>
        <position position="243"/>
    </location>
    <ligand>
        <name>Mg(2+)</name>
        <dbReference type="ChEBI" id="CHEBI:18420"/>
        <label>1</label>
    </ligand>
</feature>
<dbReference type="GO" id="GO:0006284">
    <property type="term" value="P:base-excision repair"/>
    <property type="evidence" value="ECO:0007669"/>
    <property type="project" value="TreeGrafter"/>
</dbReference>
<evidence type="ECO:0000313" key="11">
    <source>
        <dbReference type="Proteomes" id="UP000712673"/>
    </source>
</evidence>
<dbReference type="CDD" id="cd09087">
    <property type="entry name" value="Ape1-like_AP-endo"/>
    <property type="match status" value="1"/>
</dbReference>
<evidence type="ECO:0000256" key="4">
    <source>
        <dbReference type="ARBA" id="ARBA00022801"/>
    </source>
</evidence>
<keyword evidence="3 7" id="KW-0479">Metal-binding</keyword>
<dbReference type="PROSITE" id="PS51435">
    <property type="entry name" value="AP_NUCLEASE_F1_4"/>
    <property type="match status" value="1"/>
</dbReference>
<evidence type="ECO:0000256" key="8">
    <source>
        <dbReference type="PIRSR" id="PIRSR604808-3"/>
    </source>
</evidence>
<feature type="site" description="Interaction with DNA substrate" evidence="8">
    <location>
        <position position="244"/>
    </location>
</feature>
<feature type="active site" evidence="6">
    <location>
        <position position="107"/>
    </location>
</feature>
<feature type="site" description="Important for catalytic activity" evidence="8">
    <location>
        <position position="218"/>
    </location>
</feature>
<dbReference type="InterPro" id="IPR004808">
    <property type="entry name" value="AP_endonuc_1"/>
</dbReference>
<feature type="binding site" evidence="7">
    <location>
        <position position="148"/>
    </location>
    <ligand>
        <name>Mg(2+)</name>
        <dbReference type="ChEBI" id="CHEBI:18420"/>
        <label>1</label>
    </ligand>
</feature>
<evidence type="ECO:0000256" key="7">
    <source>
        <dbReference type="PIRSR" id="PIRSR604808-2"/>
    </source>
</evidence>
<dbReference type="AlphaFoldDB" id="A0A937VZK1"/>
<dbReference type="PROSITE" id="PS00728">
    <property type="entry name" value="AP_NUCLEASE_F1_3"/>
    <property type="match status" value="1"/>
</dbReference>
<dbReference type="PANTHER" id="PTHR22748">
    <property type="entry name" value="AP ENDONUCLEASE"/>
    <property type="match status" value="1"/>
</dbReference>